<dbReference type="HOGENOM" id="CLU_2662120_0_0_2"/>
<dbReference type="KEGG" id="ast:Asulf_01947"/>
<dbReference type="AlphaFoldDB" id="N0BFW1"/>
<evidence type="ECO:0000256" key="1">
    <source>
        <dbReference type="SAM" id="Phobius"/>
    </source>
</evidence>
<dbReference type="Proteomes" id="UP000013307">
    <property type="component" value="Chromosome"/>
</dbReference>
<dbReference type="EMBL" id="CP005290">
    <property type="protein sequence ID" value="AGK61913.1"/>
    <property type="molecule type" value="Genomic_DNA"/>
</dbReference>
<keyword evidence="1" id="KW-0472">Membrane</keyword>
<proteinExistence type="predicted"/>
<keyword evidence="1" id="KW-1133">Transmembrane helix</keyword>
<accession>N0BFW1</accession>
<organism evidence="2 3">
    <name type="scientific">Archaeoglobus sulfaticallidus PM70-1</name>
    <dbReference type="NCBI Taxonomy" id="387631"/>
    <lineage>
        <taxon>Archaea</taxon>
        <taxon>Methanobacteriati</taxon>
        <taxon>Methanobacteriota</taxon>
        <taxon>Archaeoglobi</taxon>
        <taxon>Archaeoglobales</taxon>
        <taxon>Archaeoglobaceae</taxon>
        <taxon>Archaeoglobus</taxon>
    </lineage>
</organism>
<dbReference type="RefSeq" id="WP_015591509.1">
    <property type="nucleotide sequence ID" value="NC_021169.1"/>
</dbReference>
<feature type="transmembrane region" description="Helical" evidence="1">
    <location>
        <begin position="45"/>
        <end position="67"/>
    </location>
</feature>
<name>N0BFW1_9EURY</name>
<dbReference type="STRING" id="387631.Asulf_01947"/>
<dbReference type="GeneID" id="15393581"/>
<evidence type="ECO:0000313" key="3">
    <source>
        <dbReference type="Proteomes" id="UP000013307"/>
    </source>
</evidence>
<evidence type="ECO:0000313" key="2">
    <source>
        <dbReference type="EMBL" id="AGK61913.1"/>
    </source>
</evidence>
<gene>
    <name evidence="2" type="ORF">Asulf_01947</name>
</gene>
<protein>
    <submittedName>
        <fullName evidence="2">Uncharacterized protein</fullName>
    </submittedName>
</protein>
<sequence>MKTKIAKVIWATSWICVWLTAFYHYKTVGEYFVSENMLSKIPLAYVAVESWFLLTVIVLMWLSWKLIELISDVGR</sequence>
<keyword evidence="3" id="KW-1185">Reference proteome</keyword>
<keyword evidence="1" id="KW-0812">Transmembrane</keyword>
<reference evidence="2 3" key="1">
    <citation type="journal article" date="2013" name="Genome Announc.">
        <title>Complete Genome Sequence of the Thermophilic and Facultatively Chemolithoautotrophic Sulfate Reducer Archaeoglobus sulfaticallidus Strain PM70-1T.</title>
        <authorList>
            <person name="Stokke R."/>
            <person name="Hocking W.P."/>
            <person name="Steinsbu B.O."/>
            <person name="Steen I.H."/>
        </authorList>
    </citation>
    <scope>NUCLEOTIDE SEQUENCE [LARGE SCALE GENOMIC DNA]</scope>
    <source>
        <strain evidence="2">PM70-1</strain>
    </source>
</reference>
<feature type="transmembrane region" description="Helical" evidence="1">
    <location>
        <begin position="7"/>
        <end position="25"/>
    </location>
</feature>